<keyword evidence="7 9" id="KW-1133">Transmembrane helix</keyword>
<dbReference type="PANTHER" id="PTHR30386">
    <property type="entry name" value="MEMBRANE FUSION SUBUNIT OF EMRAB-TOLC MULTIDRUG EFFLUX PUMP"/>
    <property type="match status" value="1"/>
</dbReference>
<evidence type="ECO:0000256" key="2">
    <source>
        <dbReference type="ARBA" id="ARBA00009477"/>
    </source>
</evidence>
<dbReference type="GO" id="GO:0009306">
    <property type="term" value="P:protein secretion"/>
    <property type="evidence" value="ECO:0007669"/>
    <property type="project" value="InterPro"/>
</dbReference>
<dbReference type="Gene3D" id="1.10.287.470">
    <property type="entry name" value="Helix hairpin bin"/>
    <property type="match status" value="1"/>
</dbReference>
<dbReference type="InterPro" id="IPR010129">
    <property type="entry name" value="T1SS_HlyD"/>
</dbReference>
<evidence type="ECO:0000256" key="6">
    <source>
        <dbReference type="ARBA" id="ARBA00022692"/>
    </source>
</evidence>
<dbReference type="PROSITE" id="PS00543">
    <property type="entry name" value="HLYD_FAMILY"/>
    <property type="match status" value="1"/>
</dbReference>
<evidence type="ECO:0000256" key="8">
    <source>
        <dbReference type="ARBA" id="ARBA00023136"/>
    </source>
</evidence>
<dbReference type="SUPFAM" id="SSF111369">
    <property type="entry name" value="HlyD-like secretion proteins"/>
    <property type="match status" value="1"/>
</dbReference>
<comment type="similarity">
    <text evidence="2 9">Belongs to the membrane fusion protein (MFP) (TC 8.A.1) family.</text>
</comment>
<keyword evidence="8 9" id="KW-0472">Membrane</keyword>
<name>A0A266Q431_9GAMM</name>
<keyword evidence="3 9" id="KW-0813">Transport</keyword>
<protein>
    <recommendedName>
        <fullName evidence="9">Membrane fusion protein (MFP) family protein</fullName>
    </recommendedName>
</protein>
<evidence type="ECO:0000313" key="14">
    <source>
        <dbReference type="Proteomes" id="UP000216101"/>
    </source>
</evidence>
<reference evidence="14" key="1">
    <citation type="submission" date="2017-05" db="EMBL/GenBank/DDBJ databases">
        <authorList>
            <person name="Barney B.M."/>
        </authorList>
    </citation>
    <scope>NUCLEOTIDE SEQUENCE [LARGE SCALE GENOMIC DNA]</scope>
    <source>
        <strain evidence="14">PSBB022</strain>
    </source>
</reference>
<evidence type="ECO:0000256" key="9">
    <source>
        <dbReference type="RuleBase" id="RU365093"/>
    </source>
</evidence>
<comment type="subcellular location">
    <subcellularLocation>
        <location evidence="1 9">Cell inner membrane</location>
        <topology evidence="1 9">Single-pass membrane protein</topology>
    </subcellularLocation>
</comment>
<dbReference type="AlphaFoldDB" id="A0A266Q431"/>
<keyword evidence="10" id="KW-0175">Coiled coil</keyword>
<feature type="transmembrane region" description="Helical" evidence="9">
    <location>
        <begin position="71"/>
        <end position="89"/>
    </location>
</feature>
<evidence type="ECO:0000259" key="12">
    <source>
        <dbReference type="Pfam" id="PF26002"/>
    </source>
</evidence>
<dbReference type="NCBIfam" id="TIGR01843">
    <property type="entry name" value="type_I_hlyD"/>
    <property type="match status" value="1"/>
</dbReference>
<sequence>MSQPTNATPISRDKLWFEKLGRVLDTLGLPASSYIDKLYARWLDPLHEQPKDWVTDSDWARLQQEPIKARALLRVIALILFLLLVWAAFAPLDEVARGEGKVIPSSQLQVIQSFDGGVVQEVLVREGQIVNKGDLLLRIDPTRFISTFRENRAEFLSLQARAARLQSLTMNTPLTLPDDLLAEAPDIVNHERNLYESNRKELDEQLAIARSQLDQRSEELNEVRAKLTQVTRTLELSTQELNVTKPLLASGAISEVEILRLEGEVSKARGDREQTLSQESRLLLAVEEARGKLRETELMASNKWRNELSEVLSKIAALTESSTGLADKIKYAEIRSPVRGTVQRVFTNTVGGVVQPGREVIEMVPLDDQLLVEAKVSPKDIAFLHPGQDAIVKFTAYDFVVYGGLRGKVEHISPDTITDEKERTFYIVRVRTERAGFDPTLPIMPGMMTQVDILTGKKTVLAYLLKPVLRAQQNAMTER</sequence>
<feature type="domain" description="AprE-like beta-barrel" evidence="12">
    <location>
        <begin position="370"/>
        <end position="456"/>
    </location>
</feature>
<evidence type="ECO:0000256" key="3">
    <source>
        <dbReference type="ARBA" id="ARBA00022448"/>
    </source>
</evidence>
<dbReference type="STRING" id="1209072.GCA_000766945_00086"/>
<dbReference type="InterPro" id="IPR050739">
    <property type="entry name" value="MFP"/>
</dbReference>
<feature type="domain" description="AprE-like long alpha-helical hairpin" evidence="11">
    <location>
        <begin position="148"/>
        <end position="327"/>
    </location>
</feature>
<dbReference type="PANTHER" id="PTHR30386:SF26">
    <property type="entry name" value="TRANSPORT PROTEIN COMB"/>
    <property type="match status" value="1"/>
</dbReference>
<dbReference type="Pfam" id="PF25994">
    <property type="entry name" value="HH_AprE"/>
    <property type="match status" value="1"/>
</dbReference>
<organism evidence="13 14">
    <name type="scientific">Cellvibrio mixtus</name>
    <dbReference type="NCBI Taxonomy" id="39650"/>
    <lineage>
        <taxon>Bacteria</taxon>
        <taxon>Pseudomonadati</taxon>
        <taxon>Pseudomonadota</taxon>
        <taxon>Gammaproteobacteria</taxon>
        <taxon>Cellvibrionales</taxon>
        <taxon>Cellvibrionaceae</taxon>
        <taxon>Cellvibrio</taxon>
    </lineage>
</organism>
<keyword evidence="6 9" id="KW-0812">Transmembrane</keyword>
<dbReference type="GO" id="GO:0005886">
    <property type="term" value="C:plasma membrane"/>
    <property type="evidence" value="ECO:0007669"/>
    <property type="project" value="UniProtKB-SubCell"/>
</dbReference>
<evidence type="ECO:0000256" key="5">
    <source>
        <dbReference type="ARBA" id="ARBA00022519"/>
    </source>
</evidence>
<evidence type="ECO:0000256" key="10">
    <source>
        <dbReference type="SAM" id="Coils"/>
    </source>
</evidence>
<evidence type="ECO:0000259" key="11">
    <source>
        <dbReference type="Pfam" id="PF25994"/>
    </source>
</evidence>
<dbReference type="InterPro" id="IPR058781">
    <property type="entry name" value="HH_AprE-like"/>
</dbReference>
<dbReference type="InterPro" id="IPR058982">
    <property type="entry name" value="Beta-barrel_AprE"/>
</dbReference>
<evidence type="ECO:0000313" key="13">
    <source>
        <dbReference type="EMBL" id="OZY84592.1"/>
    </source>
</evidence>
<dbReference type="EMBL" id="NHNI01000002">
    <property type="protein sequence ID" value="OZY84592.1"/>
    <property type="molecule type" value="Genomic_DNA"/>
</dbReference>
<evidence type="ECO:0000256" key="1">
    <source>
        <dbReference type="ARBA" id="ARBA00004377"/>
    </source>
</evidence>
<evidence type="ECO:0000256" key="7">
    <source>
        <dbReference type="ARBA" id="ARBA00022989"/>
    </source>
</evidence>
<dbReference type="Gene3D" id="2.40.30.170">
    <property type="match status" value="1"/>
</dbReference>
<keyword evidence="4 9" id="KW-1003">Cell membrane</keyword>
<keyword evidence="5 9" id="KW-0997">Cell inner membrane</keyword>
<gene>
    <name evidence="13" type="ORF">CBP51_15520</name>
</gene>
<comment type="caution">
    <text evidence="13">The sequence shown here is derived from an EMBL/GenBank/DDBJ whole genome shotgun (WGS) entry which is preliminary data.</text>
</comment>
<dbReference type="PRINTS" id="PR01490">
    <property type="entry name" value="RTXTOXIND"/>
</dbReference>
<proteinExistence type="inferred from homology"/>
<accession>A0A266Q431</accession>
<dbReference type="Gene3D" id="2.40.50.100">
    <property type="match status" value="1"/>
</dbReference>
<dbReference type="Pfam" id="PF26002">
    <property type="entry name" value="Beta-barrel_AprE"/>
    <property type="match status" value="1"/>
</dbReference>
<dbReference type="InterPro" id="IPR006144">
    <property type="entry name" value="Secretion_HlyD_CS"/>
</dbReference>
<keyword evidence="14" id="KW-1185">Reference proteome</keyword>
<dbReference type="Proteomes" id="UP000216101">
    <property type="component" value="Unassembled WGS sequence"/>
</dbReference>
<evidence type="ECO:0000256" key="4">
    <source>
        <dbReference type="ARBA" id="ARBA00022475"/>
    </source>
</evidence>
<dbReference type="RefSeq" id="WP_094985634.1">
    <property type="nucleotide sequence ID" value="NZ_NHNI01000002.1"/>
</dbReference>
<feature type="coiled-coil region" evidence="10">
    <location>
        <begin position="192"/>
        <end position="240"/>
    </location>
</feature>